<dbReference type="AlphaFoldDB" id="A0A5C5V0E2"/>
<gene>
    <name evidence="3" type="ORF">Enr8_40400</name>
</gene>
<dbReference type="Gene3D" id="3.30.470.20">
    <property type="entry name" value="ATP-grasp fold, B domain"/>
    <property type="match status" value="1"/>
</dbReference>
<evidence type="ECO:0000313" key="3">
    <source>
        <dbReference type="EMBL" id="TWT32114.1"/>
    </source>
</evidence>
<dbReference type="Gene3D" id="3.40.50.11770">
    <property type="match status" value="1"/>
</dbReference>
<dbReference type="Proteomes" id="UP000318878">
    <property type="component" value="Unassembled WGS sequence"/>
</dbReference>
<evidence type="ECO:0000259" key="2">
    <source>
        <dbReference type="PROSITE" id="PS50975"/>
    </source>
</evidence>
<dbReference type="Pfam" id="PF02655">
    <property type="entry name" value="ATP-grasp_3"/>
    <property type="match status" value="1"/>
</dbReference>
<keyword evidence="1" id="KW-0067">ATP-binding</keyword>
<dbReference type="InterPro" id="IPR024710">
    <property type="entry name" value="MfnD"/>
</dbReference>
<dbReference type="SUPFAM" id="SSF56059">
    <property type="entry name" value="Glutathione synthetase ATP-binding domain-like"/>
    <property type="match status" value="1"/>
</dbReference>
<proteinExistence type="predicted"/>
<dbReference type="InterPro" id="IPR003806">
    <property type="entry name" value="ATP-grasp_PylC-type"/>
</dbReference>
<dbReference type="OrthoDB" id="271331at2"/>
<dbReference type="GO" id="GO:0046872">
    <property type="term" value="F:metal ion binding"/>
    <property type="evidence" value="ECO:0007669"/>
    <property type="project" value="InterPro"/>
</dbReference>
<dbReference type="EMBL" id="SJPF01000004">
    <property type="protein sequence ID" value="TWT32114.1"/>
    <property type="molecule type" value="Genomic_DNA"/>
</dbReference>
<feature type="domain" description="ATP-grasp" evidence="2">
    <location>
        <begin position="134"/>
        <end position="311"/>
    </location>
</feature>
<protein>
    <submittedName>
        <fullName evidence="3">Carbamoyl phosphate synthase-like protein</fullName>
    </submittedName>
</protein>
<reference evidence="3 4" key="1">
    <citation type="submission" date="2019-02" db="EMBL/GenBank/DDBJ databases">
        <title>Deep-cultivation of Planctomycetes and their phenomic and genomic characterization uncovers novel biology.</title>
        <authorList>
            <person name="Wiegand S."/>
            <person name="Jogler M."/>
            <person name="Boedeker C."/>
            <person name="Pinto D."/>
            <person name="Vollmers J."/>
            <person name="Rivas-Marin E."/>
            <person name="Kohn T."/>
            <person name="Peeters S.H."/>
            <person name="Heuer A."/>
            <person name="Rast P."/>
            <person name="Oberbeckmann S."/>
            <person name="Bunk B."/>
            <person name="Jeske O."/>
            <person name="Meyerdierks A."/>
            <person name="Storesund J.E."/>
            <person name="Kallscheuer N."/>
            <person name="Luecker S."/>
            <person name="Lage O.M."/>
            <person name="Pohl T."/>
            <person name="Merkel B.J."/>
            <person name="Hornburger P."/>
            <person name="Mueller R.-W."/>
            <person name="Bruemmer F."/>
            <person name="Labrenz M."/>
            <person name="Spormann A.M."/>
            <person name="Op Den Camp H."/>
            <person name="Overmann J."/>
            <person name="Amann R."/>
            <person name="Jetten M.S.M."/>
            <person name="Mascher T."/>
            <person name="Medema M.H."/>
            <person name="Devos D.P."/>
            <person name="Kaster A.-K."/>
            <person name="Ovreas L."/>
            <person name="Rohde M."/>
            <person name="Galperin M.Y."/>
            <person name="Jogler C."/>
        </authorList>
    </citation>
    <scope>NUCLEOTIDE SEQUENCE [LARGE SCALE GENOMIC DNA]</scope>
    <source>
        <strain evidence="3 4">Enr8</strain>
    </source>
</reference>
<dbReference type="InterPro" id="IPR011761">
    <property type="entry name" value="ATP-grasp"/>
</dbReference>
<dbReference type="PROSITE" id="PS50975">
    <property type="entry name" value="ATP_GRASP"/>
    <property type="match status" value="1"/>
</dbReference>
<dbReference type="GO" id="GO:0005524">
    <property type="term" value="F:ATP binding"/>
    <property type="evidence" value="ECO:0007669"/>
    <property type="project" value="UniProtKB-UniRule"/>
</dbReference>
<keyword evidence="1" id="KW-0547">Nucleotide-binding</keyword>
<keyword evidence="4" id="KW-1185">Reference proteome</keyword>
<dbReference type="InterPro" id="IPR040803">
    <property type="entry name" value="MfnD_preATP-grasp"/>
</dbReference>
<comment type="caution">
    <text evidence="3">The sequence shown here is derived from an EMBL/GenBank/DDBJ whole genome shotgun (WGS) entry which is preliminary data.</text>
</comment>
<name>A0A5C5V0E2_9BACT</name>
<dbReference type="PIRSF" id="PIRSF016766">
    <property type="entry name" value="UCP016766_ATPgrasp"/>
    <property type="match status" value="1"/>
</dbReference>
<sequence length="328" mass="35304">MTRVFVYEFITAGGLFAMPGAPEPSGSLLDEGTLMRSAVVDDLLDVGVEVSLLRDQRLAPLAKPGCEETVIDSADTEKTAFAAACEAADEVLVIAPEFGALLLERVLWAEAGPARLVSPGSDFTAIAGDKWNTYRRWTRARVPTPPTWLASEFDATSAGKTSRWVRKPRDGAGSQAIDFYDSGEKFDGAAEAIVQTYCEGLHASCALLSDAKQIVCLPPGTQKIDPCNRFQYRGGCWPLSGDLTERAQALAKQAATALPPFRGYIGVDMILGAKDGDDFAIEINPRLTTSFFGLRRLCRGNLSAAMLAFAMGDAIELQFSSEAYDLDL</sequence>
<organism evidence="3 4">
    <name type="scientific">Blastopirellula retiformator</name>
    <dbReference type="NCBI Taxonomy" id="2527970"/>
    <lineage>
        <taxon>Bacteria</taxon>
        <taxon>Pseudomonadati</taxon>
        <taxon>Planctomycetota</taxon>
        <taxon>Planctomycetia</taxon>
        <taxon>Pirellulales</taxon>
        <taxon>Pirellulaceae</taxon>
        <taxon>Blastopirellula</taxon>
    </lineage>
</organism>
<evidence type="ECO:0000256" key="1">
    <source>
        <dbReference type="PROSITE-ProRule" id="PRU00409"/>
    </source>
</evidence>
<dbReference type="Pfam" id="PF18301">
    <property type="entry name" value="preATP-grasp_3"/>
    <property type="match status" value="1"/>
</dbReference>
<accession>A0A5C5V0E2</accession>
<evidence type="ECO:0000313" key="4">
    <source>
        <dbReference type="Proteomes" id="UP000318878"/>
    </source>
</evidence>
<dbReference type="RefSeq" id="WP_146434823.1">
    <property type="nucleotide sequence ID" value="NZ_SJPF01000004.1"/>
</dbReference>